<dbReference type="InterPro" id="IPR018697">
    <property type="entry name" value="DUF2199"/>
</dbReference>
<keyword evidence="2" id="KW-1185">Reference proteome</keyword>
<name>A0A940MM31_9RHOB</name>
<reference evidence="1" key="1">
    <citation type="submission" date="2021-03" db="EMBL/GenBank/DDBJ databases">
        <title>Sagittula salina sp. nov. strain M10.9X isolated from the marine waste.</title>
        <authorList>
            <person name="Satari L."/>
            <person name="Molina-Menor E."/>
            <person name="Vidal-Verdu A."/>
            <person name="Pascual J."/>
            <person name="Pereto J."/>
            <person name="Porcar M."/>
        </authorList>
    </citation>
    <scope>NUCLEOTIDE SEQUENCE</scope>
    <source>
        <strain evidence="1">M10.9X</strain>
    </source>
</reference>
<accession>A0A940MM31</accession>
<dbReference type="Pfam" id="PF09965">
    <property type="entry name" value="DUF2199"/>
    <property type="match status" value="1"/>
</dbReference>
<evidence type="ECO:0000313" key="1">
    <source>
        <dbReference type="EMBL" id="MBP0480953.1"/>
    </source>
</evidence>
<proteinExistence type="predicted"/>
<dbReference type="RefSeq" id="WP_209358372.1">
    <property type="nucleotide sequence ID" value="NZ_JAGISH010000001.1"/>
</dbReference>
<sequence>MNLLDLDARWKRFNDPDRACPCCGKHFSGVFDIGFEEPQDWPHGPRTSEDMAMGDDRLTPDLCRLMGRYFLRATLPLPLRGADETFHFGLWVEVDRATLHAYIDTMEEGAPFSGYGLTANDLPGFDGDAMPVRLTSTGPERPTASAIQGPLEQAQTEGLSFDDLLDIYAASGQDIRPHLTT</sequence>
<dbReference type="Proteomes" id="UP000675940">
    <property type="component" value="Unassembled WGS sequence"/>
</dbReference>
<dbReference type="AlphaFoldDB" id="A0A940MM31"/>
<protein>
    <submittedName>
        <fullName evidence="1">DUF2199 domain-containing protein</fullName>
    </submittedName>
</protein>
<evidence type="ECO:0000313" key="2">
    <source>
        <dbReference type="Proteomes" id="UP000675940"/>
    </source>
</evidence>
<dbReference type="EMBL" id="JAGISH010000001">
    <property type="protein sequence ID" value="MBP0480953.1"/>
    <property type="molecule type" value="Genomic_DNA"/>
</dbReference>
<comment type="caution">
    <text evidence="1">The sequence shown here is derived from an EMBL/GenBank/DDBJ whole genome shotgun (WGS) entry which is preliminary data.</text>
</comment>
<organism evidence="1 2">
    <name type="scientific">Sagittula salina</name>
    <dbReference type="NCBI Taxonomy" id="2820268"/>
    <lineage>
        <taxon>Bacteria</taxon>
        <taxon>Pseudomonadati</taxon>
        <taxon>Pseudomonadota</taxon>
        <taxon>Alphaproteobacteria</taxon>
        <taxon>Rhodobacterales</taxon>
        <taxon>Roseobacteraceae</taxon>
        <taxon>Sagittula</taxon>
    </lineage>
</organism>
<gene>
    <name evidence="1" type="ORF">J5474_00405</name>
</gene>